<reference evidence="2 3" key="1">
    <citation type="journal article" date="2001" name="Proc. Natl. Acad. Sci. U.S.A.">
        <title>Complete genome sequence of Caulobacter crescentus.</title>
        <authorList>
            <person name="Nierman W.C."/>
            <person name="Feldblyum T.V."/>
            <person name="Laub M.T."/>
            <person name="Paulsen I.T."/>
            <person name="Nelson K.E."/>
            <person name="Eisen J.A."/>
            <person name="Heidelberg J.F."/>
            <person name="Alley M.R."/>
            <person name="Ohta N."/>
            <person name="Maddock J.R."/>
            <person name="Potocka I."/>
            <person name="Nelson W.C."/>
            <person name="Newton A."/>
            <person name="Stephens C."/>
            <person name="Phadke N.D."/>
            <person name="Ely B."/>
            <person name="DeBoy R.T."/>
            <person name="Dodson R.J."/>
            <person name="Durkin A.S."/>
            <person name="Gwinn M.L."/>
            <person name="Haft D.H."/>
            <person name="Kolonay J.F."/>
            <person name="Smit J."/>
            <person name="Craven M.B."/>
            <person name="Khouri H."/>
            <person name="Shetty J."/>
            <person name="Berry K."/>
            <person name="Utterback T."/>
            <person name="Tran K."/>
            <person name="Wolf A."/>
            <person name="Vamathevan J."/>
            <person name="Ermolaeva M."/>
            <person name="White O."/>
            <person name="Salzberg S.L."/>
            <person name="Venter J.C."/>
            <person name="Shapiro L."/>
            <person name="Fraser C.M."/>
        </authorList>
    </citation>
    <scope>NUCLEOTIDE SEQUENCE [LARGE SCALE GENOMIC DNA]</scope>
    <source>
        <strain evidence="3">ATCC 19089 / CB15</strain>
    </source>
</reference>
<keyword evidence="3" id="KW-1185">Reference proteome</keyword>
<protein>
    <submittedName>
        <fullName evidence="2">Uncharacterized protein</fullName>
    </submittedName>
</protein>
<feature type="region of interest" description="Disordered" evidence="1">
    <location>
        <begin position="156"/>
        <end position="211"/>
    </location>
</feature>
<organism evidence="2 3">
    <name type="scientific">Caulobacter vibrioides (strain ATCC 19089 / CIP 103742 / CB 15)</name>
    <name type="common">Caulobacter crescentus</name>
    <dbReference type="NCBI Taxonomy" id="190650"/>
    <lineage>
        <taxon>Bacteria</taxon>
        <taxon>Pseudomonadati</taxon>
        <taxon>Pseudomonadota</taxon>
        <taxon>Alphaproteobacteria</taxon>
        <taxon>Caulobacterales</taxon>
        <taxon>Caulobacteraceae</taxon>
        <taxon>Caulobacter</taxon>
    </lineage>
</organism>
<dbReference type="BioCyc" id="CAULO:CC2442-MONOMER"/>
<feature type="compositionally biased region" description="Basic residues" evidence="1">
    <location>
        <begin position="169"/>
        <end position="180"/>
    </location>
</feature>
<dbReference type="STRING" id="190650.CC_2442"/>
<sequence>MGLERGSALRRAERPGFTRQRQVAAFQSRLHRLVAAILAQQARDLAAQGVGLGRGFLEHLGFLALARQTGRVPLGVTAASDQPRLPRRIGGLLGNRLFGRRLGARGRRQLHRGGRRDHRRLPFQRFNRHLGRHLVVADPALVGRLAGLQRRTRLLGRRGGLQQSEHKQQHGRPRTARSRTRPLQYAPPAPRNKPGHGLRRRSGPLWATAQRGLSLTVKAA</sequence>
<dbReference type="AlphaFoldDB" id="Q9A5K5"/>
<proteinExistence type="predicted"/>
<name>Q9A5K5_CAUVC</name>
<dbReference type="EMBL" id="AE005673">
    <property type="protein sequence ID" value="AAK24413.1"/>
    <property type="molecule type" value="Genomic_DNA"/>
</dbReference>
<dbReference type="Proteomes" id="UP000001816">
    <property type="component" value="Chromosome"/>
</dbReference>
<evidence type="ECO:0000313" key="3">
    <source>
        <dbReference type="Proteomes" id="UP000001816"/>
    </source>
</evidence>
<dbReference type="HOGENOM" id="CLU_1254077_0_0_5"/>
<gene>
    <name evidence="2" type="ordered locus">CC_2442</name>
</gene>
<dbReference type="KEGG" id="ccr:CC_2442"/>
<feature type="compositionally biased region" description="Basic residues" evidence="1">
    <location>
        <begin position="193"/>
        <end position="202"/>
    </location>
</feature>
<accession>Q9A5K5</accession>
<dbReference type="EnsemblBacteria" id="AAK24413">
    <property type="protein sequence ID" value="AAK24413"/>
    <property type="gene ID" value="CC_2442"/>
</dbReference>
<dbReference type="PIR" id="A87552">
    <property type="entry name" value="A87552"/>
</dbReference>
<evidence type="ECO:0000256" key="1">
    <source>
        <dbReference type="SAM" id="MobiDB-lite"/>
    </source>
</evidence>
<evidence type="ECO:0000313" key="2">
    <source>
        <dbReference type="EMBL" id="AAK24413.1"/>
    </source>
</evidence>